<gene>
    <name evidence="3" type="ORF">DFA_02505</name>
</gene>
<dbReference type="KEGG" id="dfa:DFA_02505"/>
<dbReference type="AlphaFoldDB" id="F4PZK2"/>
<evidence type="ECO:0000313" key="4">
    <source>
        <dbReference type="Proteomes" id="UP000007797"/>
    </source>
</evidence>
<protein>
    <recommendedName>
        <fullName evidence="5">BAR domain-containing protein</fullName>
    </recommendedName>
</protein>
<proteinExistence type="predicted"/>
<accession>F4PZK2</accession>
<feature type="compositionally biased region" description="Low complexity" evidence="2">
    <location>
        <begin position="354"/>
        <end position="363"/>
    </location>
</feature>
<name>F4PZK2_CACFS</name>
<dbReference type="Proteomes" id="UP000007797">
    <property type="component" value="Unassembled WGS sequence"/>
</dbReference>
<dbReference type="InterPro" id="IPR027267">
    <property type="entry name" value="AH/BAR_dom_sf"/>
</dbReference>
<feature type="compositionally biased region" description="Basic and acidic residues" evidence="2">
    <location>
        <begin position="422"/>
        <end position="433"/>
    </location>
</feature>
<evidence type="ECO:0000256" key="1">
    <source>
        <dbReference type="SAM" id="Coils"/>
    </source>
</evidence>
<dbReference type="SUPFAM" id="SSF103657">
    <property type="entry name" value="BAR/IMD domain-like"/>
    <property type="match status" value="1"/>
</dbReference>
<evidence type="ECO:0000313" key="3">
    <source>
        <dbReference type="EMBL" id="EGG18766.1"/>
    </source>
</evidence>
<dbReference type="EMBL" id="GL883017">
    <property type="protein sequence ID" value="EGG18766.1"/>
    <property type="molecule type" value="Genomic_DNA"/>
</dbReference>
<keyword evidence="1" id="KW-0175">Coiled coil</keyword>
<dbReference type="RefSeq" id="XP_004357228.1">
    <property type="nucleotide sequence ID" value="XM_004357172.1"/>
</dbReference>
<feature type="region of interest" description="Disordered" evidence="2">
    <location>
        <begin position="349"/>
        <end position="370"/>
    </location>
</feature>
<dbReference type="OrthoDB" id="19196at2759"/>
<keyword evidence="4" id="KW-1185">Reference proteome</keyword>
<feature type="compositionally biased region" description="Basic residues" evidence="2">
    <location>
        <begin position="450"/>
        <end position="464"/>
    </location>
</feature>
<sequence length="464" mass="52899">METIKTKIQNTFSPVPKEHSVEKVESQHLKDTGKILKNDYSELLGRTNRWINAIHGMNIIFSFLTPFIYNFPTDFQYKWETLSYMIKNFASDEYKDSHSFLRIAEIQHELQLLLTPIIQTTKSGLWSEVERIYKGDVTLLKKMQSRIQISQSKADHANSRYIKYCQKNKNNEKLLKLQRERDIAVQEYDQQYKQYNDLIISLEYQSDGCLVEYIQSLLLELQAFFAKGFAIMNQYYLREMPTLENKAPLRTAQDVKPAGPVMKSTLFDKSTTTTTTTGGRVTTIEETTQKVISSAPPSSAPSLNMPAQVFSPTTSPFITSSSAPVIMSPQIKSSINTTPLTWSRISAERPPSPLLLSPSTTTTVVGKDGQTKTTTVFTSEPASTITMISSPPITHKNETVEVKEETESVQVKENTTVTGNKMEIEKETTEVKEQITQQNNNKHNNQQHNQNKKKKKSRNNRKHH</sequence>
<reference evidence="4" key="1">
    <citation type="journal article" date="2011" name="Genome Res.">
        <title>Phylogeny-wide analysis of social amoeba genomes highlights ancient origins for complex intercellular communication.</title>
        <authorList>
            <person name="Heidel A.J."/>
            <person name="Lawal H.M."/>
            <person name="Felder M."/>
            <person name="Schilde C."/>
            <person name="Helps N.R."/>
            <person name="Tunggal B."/>
            <person name="Rivero F."/>
            <person name="John U."/>
            <person name="Schleicher M."/>
            <person name="Eichinger L."/>
            <person name="Platzer M."/>
            <person name="Noegel A.A."/>
            <person name="Schaap P."/>
            <person name="Gloeckner G."/>
        </authorList>
    </citation>
    <scope>NUCLEOTIDE SEQUENCE [LARGE SCALE GENOMIC DNA]</scope>
    <source>
        <strain evidence="4">SH3</strain>
    </source>
</reference>
<feature type="region of interest" description="Disordered" evidence="2">
    <location>
        <begin position="415"/>
        <end position="464"/>
    </location>
</feature>
<evidence type="ECO:0008006" key="5">
    <source>
        <dbReference type="Google" id="ProtNLM"/>
    </source>
</evidence>
<dbReference type="GeneID" id="14870793"/>
<organism evidence="3 4">
    <name type="scientific">Cavenderia fasciculata</name>
    <name type="common">Slime mold</name>
    <name type="synonym">Dictyostelium fasciculatum</name>
    <dbReference type="NCBI Taxonomy" id="261658"/>
    <lineage>
        <taxon>Eukaryota</taxon>
        <taxon>Amoebozoa</taxon>
        <taxon>Evosea</taxon>
        <taxon>Eumycetozoa</taxon>
        <taxon>Dictyostelia</taxon>
        <taxon>Acytosteliales</taxon>
        <taxon>Cavenderiaceae</taxon>
        <taxon>Cavenderia</taxon>
    </lineage>
</organism>
<feature type="compositionally biased region" description="Low complexity" evidence="2">
    <location>
        <begin position="437"/>
        <end position="449"/>
    </location>
</feature>
<feature type="coiled-coil region" evidence="1">
    <location>
        <begin position="167"/>
        <end position="205"/>
    </location>
</feature>
<dbReference type="Gene3D" id="1.20.1270.60">
    <property type="entry name" value="Arfaptin homology (AH) domain/BAR domain"/>
    <property type="match status" value="1"/>
</dbReference>
<evidence type="ECO:0000256" key="2">
    <source>
        <dbReference type="SAM" id="MobiDB-lite"/>
    </source>
</evidence>